<dbReference type="GO" id="GO:1904491">
    <property type="term" value="P:protein localization to ciliary transition zone"/>
    <property type="evidence" value="ECO:0007669"/>
    <property type="project" value="TreeGrafter"/>
</dbReference>
<gene>
    <name evidence="1" type="ORF">BpHYR1_040563</name>
</gene>
<accession>A0A3M7PL03</accession>
<proteinExistence type="predicted"/>
<sequence length="321" mass="38106">MSSLFLKPFIVSCSTTSLVRLTEILLQIKPQLNALKSAMTNFRGEMASQSVDLDENKPSQTDLARLNSYKNEIKLTRQLRDNEMFLKKNLTEKILITWKELKDLRIKQNYRNTEYKLIIKKQNVNKSKEEKKVERELKEEFDEIISEKKEIYDQEMVEYSQKYRMWKYQKNRKQGALERQEKRQNNKETVNHDLTALVQEKEQEEKDIEILNEPDHPEPAKPQEINEEQIFESLQKHYNECRKAPGDPILYFELVEEPAMITSTHECLDHKIKVYLTSTSLKSNRHTILKNTFNAVLFYRNQILVEKIFLSVQKSDLGVRS</sequence>
<dbReference type="InterPro" id="IPR052434">
    <property type="entry name" value="Tectonic-like_complex_comp"/>
</dbReference>
<organism evidence="1 2">
    <name type="scientific">Brachionus plicatilis</name>
    <name type="common">Marine rotifer</name>
    <name type="synonym">Brachionus muelleri</name>
    <dbReference type="NCBI Taxonomy" id="10195"/>
    <lineage>
        <taxon>Eukaryota</taxon>
        <taxon>Metazoa</taxon>
        <taxon>Spiralia</taxon>
        <taxon>Gnathifera</taxon>
        <taxon>Rotifera</taxon>
        <taxon>Eurotatoria</taxon>
        <taxon>Monogononta</taxon>
        <taxon>Pseudotrocha</taxon>
        <taxon>Ploima</taxon>
        <taxon>Brachionidae</taxon>
        <taxon>Brachionus</taxon>
    </lineage>
</organism>
<reference evidence="1 2" key="1">
    <citation type="journal article" date="2018" name="Sci. Rep.">
        <title>Genomic signatures of local adaptation to the degree of environmental predictability in rotifers.</title>
        <authorList>
            <person name="Franch-Gras L."/>
            <person name="Hahn C."/>
            <person name="Garcia-Roger E.M."/>
            <person name="Carmona M.J."/>
            <person name="Serra M."/>
            <person name="Gomez A."/>
        </authorList>
    </citation>
    <scope>NUCLEOTIDE SEQUENCE [LARGE SCALE GENOMIC DNA]</scope>
    <source>
        <strain evidence="1">HYR1</strain>
    </source>
</reference>
<dbReference type="PANTHER" id="PTHR20837">
    <property type="entry name" value="CENTROSOMAL PROTEIN-RELATED"/>
    <property type="match status" value="1"/>
</dbReference>
<keyword evidence="2" id="KW-1185">Reference proteome</keyword>
<dbReference type="OrthoDB" id="2162143at2759"/>
<dbReference type="AlphaFoldDB" id="A0A3M7PL03"/>
<dbReference type="PANTHER" id="PTHR20837:SF0">
    <property type="entry name" value="COILED-COIL AND C2 DOMAIN-CONTAINING PROTEIN 2A"/>
    <property type="match status" value="1"/>
</dbReference>
<dbReference type="Proteomes" id="UP000276133">
    <property type="component" value="Unassembled WGS sequence"/>
</dbReference>
<dbReference type="GO" id="GO:1905515">
    <property type="term" value="P:non-motile cilium assembly"/>
    <property type="evidence" value="ECO:0007669"/>
    <property type="project" value="TreeGrafter"/>
</dbReference>
<evidence type="ECO:0000313" key="1">
    <source>
        <dbReference type="EMBL" id="RMZ99668.1"/>
    </source>
</evidence>
<dbReference type="EMBL" id="REGN01010115">
    <property type="protein sequence ID" value="RMZ99668.1"/>
    <property type="molecule type" value="Genomic_DNA"/>
</dbReference>
<name>A0A3M7PL03_BRAPC</name>
<protein>
    <submittedName>
        <fullName evidence="1">Coiled-coil and C2 domain-containing 2A isoform X5</fullName>
    </submittedName>
</protein>
<dbReference type="GO" id="GO:0035869">
    <property type="term" value="C:ciliary transition zone"/>
    <property type="evidence" value="ECO:0007669"/>
    <property type="project" value="TreeGrafter"/>
</dbReference>
<dbReference type="STRING" id="10195.A0A3M7PL03"/>
<evidence type="ECO:0000313" key="2">
    <source>
        <dbReference type="Proteomes" id="UP000276133"/>
    </source>
</evidence>
<comment type="caution">
    <text evidence="1">The sequence shown here is derived from an EMBL/GenBank/DDBJ whole genome shotgun (WGS) entry which is preliminary data.</text>
</comment>